<dbReference type="PANTHER" id="PTHR37512:SF1">
    <property type="entry name" value="NADR_TTD14 AAA DOMAIN-CONTAINING PROTEIN"/>
    <property type="match status" value="1"/>
</dbReference>
<evidence type="ECO:0000313" key="5">
    <source>
        <dbReference type="EMBL" id="VBA31775.1"/>
    </source>
</evidence>
<dbReference type="GeneID" id="66598633"/>
<dbReference type="GO" id="GO:0009435">
    <property type="term" value="P:NAD+ biosynthetic process"/>
    <property type="evidence" value="ECO:0007669"/>
    <property type="project" value="InterPro"/>
</dbReference>
<comment type="caution">
    <text evidence="3">The sequence shown here is derived from an EMBL/GenBank/DDBJ whole genome shotgun (WGS) entry which is preliminary data.</text>
</comment>
<dbReference type="Gene3D" id="3.40.50.620">
    <property type="entry name" value="HUPs"/>
    <property type="match status" value="1"/>
</dbReference>
<evidence type="ECO:0000313" key="4">
    <source>
        <dbReference type="EMBL" id="VAZ81376.1"/>
    </source>
</evidence>
<dbReference type="Proteomes" id="UP000271464">
    <property type="component" value="Unassembled WGS sequence"/>
</dbReference>
<dbReference type="GO" id="GO:0000309">
    <property type="term" value="F:nicotinamide-nucleotide adenylyltransferase activity"/>
    <property type="evidence" value="ECO:0007669"/>
    <property type="project" value="InterPro"/>
</dbReference>
<dbReference type="InterPro" id="IPR014729">
    <property type="entry name" value="Rossmann-like_a/b/a_fold"/>
</dbReference>
<dbReference type="EMBL" id="UPHM01000150">
    <property type="protein sequence ID" value="VBA31775.1"/>
    <property type="molecule type" value="Genomic_DNA"/>
</dbReference>
<dbReference type="GO" id="GO:0050262">
    <property type="term" value="F:ribosylnicotinamide kinase activity"/>
    <property type="evidence" value="ECO:0007669"/>
    <property type="project" value="InterPro"/>
</dbReference>
<dbReference type="EMBL" id="UPHL01000007">
    <property type="protein sequence ID" value="VAZ81376.1"/>
    <property type="molecule type" value="Genomic_DNA"/>
</dbReference>
<evidence type="ECO:0000313" key="6">
    <source>
        <dbReference type="Proteomes" id="UP000192335"/>
    </source>
</evidence>
<accession>A0A1X0LA78</accession>
<dbReference type="InterPro" id="IPR004821">
    <property type="entry name" value="Cyt_trans-like"/>
</dbReference>
<dbReference type="GO" id="GO:0000166">
    <property type="term" value="F:nucleotide binding"/>
    <property type="evidence" value="ECO:0007669"/>
    <property type="project" value="UniProtKB-KW"/>
</dbReference>
<feature type="binding site" evidence="1">
    <location>
        <position position="14"/>
    </location>
    <ligand>
        <name>NAD(+)</name>
        <dbReference type="ChEBI" id="CHEBI:57540"/>
        <label>1</label>
    </ligand>
</feature>
<organism evidence="3 6">
    <name type="scientific">Mycobacterium persicum</name>
    <dbReference type="NCBI Taxonomy" id="1487726"/>
    <lineage>
        <taxon>Bacteria</taxon>
        <taxon>Bacillati</taxon>
        <taxon>Actinomycetota</taxon>
        <taxon>Actinomycetes</taxon>
        <taxon>Mycobacteriales</taxon>
        <taxon>Mycobacteriaceae</taxon>
        <taxon>Mycobacterium</taxon>
    </lineage>
</organism>
<dbReference type="Pfam" id="PF13521">
    <property type="entry name" value="AAA_28"/>
    <property type="match status" value="1"/>
</dbReference>
<keyword evidence="1" id="KW-0547">Nucleotide-binding</keyword>
<evidence type="ECO:0000313" key="3">
    <source>
        <dbReference type="EMBL" id="ORC07684.1"/>
    </source>
</evidence>
<dbReference type="PANTHER" id="PTHR37512">
    <property type="entry name" value="TRIFUNCTIONAL NAD BIOSYNTHESIS/REGULATOR PROTEIN NADR"/>
    <property type="match status" value="1"/>
</dbReference>
<dbReference type="NCBIfam" id="TIGR00125">
    <property type="entry name" value="cyt_tran_rel"/>
    <property type="match status" value="1"/>
</dbReference>
<dbReference type="Proteomes" id="UP000192335">
    <property type="component" value="Unassembled WGS sequence"/>
</dbReference>
<dbReference type="SUPFAM" id="SSF52374">
    <property type="entry name" value="Nucleotidylyl transferase"/>
    <property type="match status" value="1"/>
</dbReference>
<reference evidence="3 6" key="1">
    <citation type="submission" date="2017-02" db="EMBL/GenBank/DDBJ databases">
        <title>Mycobacterium kansasii genomes.</title>
        <authorList>
            <person name="Borowka P."/>
            <person name="Strapagiel D."/>
            <person name="Marciniak B."/>
            <person name="Lach J."/>
            <person name="Bakula Z."/>
            <person name="Van Ingen J."/>
            <person name="Safianowska A."/>
            <person name="Brzostek A."/>
            <person name="Dziadek J."/>
            <person name="Jagielski T."/>
        </authorList>
    </citation>
    <scope>NUCLEOTIDE SEQUENCE [LARGE SCALE GENOMIC DNA]</scope>
    <source>
        <strain evidence="3 6">12MK</strain>
    </source>
</reference>
<dbReference type="EMBL" id="MWQA01000001">
    <property type="protein sequence ID" value="ORC07684.1"/>
    <property type="molecule type" value="Genomic_DNA"/>
</dbReference>
<dbReference type="InterPro" id="IPR052735">
    <property type="entry name" value="NAD_biosynth-regulator"/>
</dbReference>
<reference evidence="7 8" key="2">
    <citation type="submission" date="2018-09" db="EMBL/GenBank/DDBJ databases">
        <authorList>
            <person name="Tagini F."/>
        </authorList>
    </citation>
    <scope>NUCLEOTIDE SEQUENCE [LARGE SCALE GENOMIC DNA]</scope>
    <source>
        <strain evidence="5 7">MK4</strain>
        <strain evidence="4 8">MK42</strain>
    </source>
</reference>
<dbReference type="AlphaFoldDB" id="A0A1X0LA78"/>
<evidence type="ECO:0000313" key="7">
    <source>
        <dbReference type="Proteomes" id="UP000271464"/>
    </source>
</evidence>
<dbReference type="InterPro" id="IPR038727">
    <property type="entry name" value="NadR/Ttd14_AAA_dom"/>
</dbReference>
<dbReference type="OrthoDB" id="3249147at2"/>
<proteinExistence type="predicted"/>
<evidence type="ECO:0000259" key="2">
    <source>
        <dbReference type="Pfam" id="PF13521"/>
    </source>
</evidence>
<dbReference type="Gene3D" id="3.40.50.300">
    <property type="entry name" value="P-loop containing nucleotide triphosphate hydrolases"/>
    <property type="match status" value="1"/>
</dbReference>
<feature type="binding site" evidence="1">
    <location>
        <position position="38"/>
    </location>
    <ligand>
        <name>NAD(+)</name>
        <dbReference type="ChEBI" id="CHEBI:57540"/>
        <label>1</label>
    </ligand>
</feature>
<dbReference type="InterPro" id="IPR027417">
    <property type="entry name" value="P-loop_NTPase"/>
</dbReference>
<gene>
    <name evidence="4" type="primary">nadR</name>
    <name evidence="3" type="ORF">B4U45_14840</name>
    <name evidence="4" type="ORF">LAUMK42_00177</name>
    <name evidence="5" type="ORF">LAUMK4_05582</name>
</gene>
<protein>
    <submittedName>
        <fullName evidence="3">Transcriptional regulator</fullName>
    </submittedName>
    <submittedName>
        <fullName evidence="4">Trifunctional NAD biosynthesis/regulator protein NadR</fullName>
    </submittedName>
</protein>
<feature type="domain" description="NadR/Ttd14 AAA" evidence="2">
    <location>
        <begin position="166"/>
        <end position="307"/>
    </location>
</feature>
<dbReference type="InterPro" id="IPR016429">
    <property type="entry name" value="NAD_NadR"/>
</dbReference>
<name>A0A1X0LA78_9MYCO</name>
<evidence type="ECO:0000256" key="1">
    <source>
        <dbReference type="PIRSR" id="PIRSR004776-1"/>
    </source>
</evidence>
<dbReference type="PIRSF" id="PIRSF004776">
    <property type="entry name" value="NadR_NMNAT/RNK"/>
    <property type="match status" value="1"/>
</dbReference>
<keyword evidence="7" id="KW-1185">Reference proteome</keyword>
<dbReference type="RefSeq" id="WP_075545992.1">
    <property type="nucleotide sequence ID" value="NZ_CADEAW010000134.1"/>
</dbReference>
<sequence>MTYGMVLGRFLPPHAGHVYLCEFAHRWVEDLTIVISVRARDPISDSRRLAWMRELFPFDRVIRLSMENMQHQSEQPPSWAMWKEGLEEVLPARPDFVFASEPYGADFARILGARFVSVDQARAVVPVSGTRIRADPFAHWQHIPRCVRPDFVKRVSILSADPREASALARALAEKLGTKWVPEWSSAPRDLNEDSAAGSDWTDLVRGQIASEEALARDADRVLICATDPLATTVWAELALRNCPRNVRELAGRPYDLTLLMTPDSCPETAGVAYPLEAGVDFVDRCERALRAAGRPFLVINGGWEERTATALRAVEKLTPSHRAWELR</sequence>
<evidence type="ECO:0000313" key="8">
    <source>
        <dbReference type="Proteomes" id="UP000279331"/>
    </source>
</evidence>
<dbReference type="Proteomes" id="UP000279331">
    <property type="component" value="Unassembled WGS sequence"/>
</dbReference>